<sequence>MLWINEGEAASVANQRNIFLRLLYAMLGFYWCEWASSLRFDLDFLTGKRKFKWPLIFYYLCRYIPFVHFAILPRMLNEGSWPLRFNPHHIDCRPLYSILHVVGHGSVALASNNLALRVMALWPGNYYIRFALWSMILGQWAIIISAAPLVQLGLSVYPVGPTECHGWFVYIPGNSRAFAYALGLDLLILGLTLYKLIGINKISLPRRRDGQVRYIVFSQATSYMIIAVTINLMALLATRLFLTGLVIDFIVPFQVFAPLLACRMVRHLTTFSDDEAIESTAQNTKNRTSIQFKHTVASEATSSEHPVY</sequence>
<feature type="transmembrane region" description="Helical" evidence="1">
    <location>
        <begin position="18"/>
        <end position="35"/>
    </location>
</feature>
<dbReference type="Proteomes" id="UP000807306">
    <property type="component" value="Unassembled WGS sequence"/>
</dbReference>
<feature type="transmembrane region" description="Helical" evidence="1">
    <location>
        <begin position="214"/>
        <end position="234"/>
    </location>
</feature>
<organism evidence="2 3">
    <name type="scientific">Crepidotus variabilis</name>
    <dbReference type="NCBI Taxonomy" id="179855"/>
    <lineage>
        <taxon>Eukaryota</taxon>
        <taxon>Fungi</taxon>
        <taxon>Dikarya</taxon>
        <taxon>Basidiomycota</taxon>
        <taxon>Agaricomycotina</taxon>
        <taxon>Agaricomycetes</taxon>
        <taxon>Agaricomycetidae</taxon>
        <taxon>Agaricales</taxon>
        <taxon>Agaricineae</taxon>
        <taxon>Crepidotaceae</taxon>
        <taxon>Crepidotus</taxon>
    </lineage>
</organism>
<gene>
    <name evidence="2" type="ORF">CPB83DRAFT_104724</name>
</gene>
<keyword evidence="1" id="KW-0812">Transmembrane</keyword>
<evidence type="ECO:0000256" key="1">
    <source>
        <dbReference type="SAM" id="Phobius"/>
    </source>
</evidence>
<evidence type="ECO:0000313" key="3">
    <source>
        <dbReference type="Proteomes" id="UP000807306"/>
    </source>
</evidence>
<keyword evidence="1" id="KW-1133">Transmembrane helix</keyword>
<accession>A0A9P6EMC0</accession>
<dbReference type="OrthoDB" id="3197626at2759"/>
<reference evidence="2" key="1">
    <citation type="submission" date="2020-11" db="EMBL/GenBank/DDBJ databases">
        <authorList>
            <consortium name="DOE Joint Genome Institute"/>
            <person name="Ahrendt S."/>
            <person name="Riley R."/>
            <person name="Andreopoulos W."/>
            <person name="Labutti K."/>
            <person name="Pangilinan J."/>
            <person name="Ruiz-Duenas F.J."/>
            <person name="Barrasa J.M."/>
            <person name="Sanchez-Garcia M."/>
            <person name="Camarero S."/>
            <person name="Miyauchi S."/>
            <person name="Serrano A."/>
            <person name="Linde D."/>
            <person name="Babiker R."/>
            <person name="Drula E."/>
            <person name="Ayuso-Fernandez I."/>
            <person name="Pacheco R."/>
            <person name="Padilla G."/>
            <person name="Ferreira P."/>
            <person name="Barriuso J."/>
            <person name="Kellner H."/>
            <person name="Castanera R."/>
            <person name="Alfaro M."/>
            <person name="Ramirez L."/>
            <person name="Pisabarro A.G."/>
            <person name="Kuo A."/>
            <person name="Tritt A."/>
            <person name="Lipzen A."/>
            <person name="He G."/>
            <person name="Yan M."/>
            <person name="Ng V."/>
            <person name="Cullen D."/>
            <person name="Martin F."/>
            <person name="Rosso M.-N."/>
            <person name="Henrissat B."/>
            <person name="Hibbett D."/>
            <person name="Martinez A.T."/>
            <person name="Grigoriev I.V."/>
        </authorList>
    </citation>
    <scope>NUCLEOTIDE SEQUENCE</scope>
    <source>
        <strain evidence="2">CBS 506.95</strain>
    </source>
</reference>
<feature type="transmembrane region" description="Helical" evidence="1">
    <location>
        <begin position="96"/>
        <end position="118"/>
    </location>
</feature>
<keyword evidence="3" id="KW-1185">Reference proteome</keyword>
<dbReference type="EMBL" id="MU157835">
    <property type="protein sequence ID" value="KAF9531432.1"/>
    <property type="molecule type" value="Genomic_DNA"/>
</dbReference>
<feature type="transmembrane region" description="Helical" evidence="1">
    <location>
        <begin position="130"/>
        <end position="157"/>
    </location>
</feature>
<name>A0A9P6EMC0_9AGAR</name>
<feature type="transmembrane region" description="Helical" evidence="1">
    <location>
        <begin position="240"/>
        <end position="261"/>
    </location>
</feature>
<feature type="transmembrane region" description="Helical" evidence="1">
    <location>
        <begin position="56"/>
        <end position="76"/>
    </location>
</feature>
<proteinExistence type="predicted"/>
<comment type="caution">
    <text evidence="2">The sequence shown here is derived from an EMBL/GenBank/DDBJ whole genome shotgun (WGS) entry which is preliminary data.</text>
</comment>
<keyword evidence="1" id="KW-0472">Membrane</keyword>
<dbReference type="AlphaFoldDB" id="A0A9P6EMC0"/>
<feature type="transmembrane region" description="Helical" evidence="1">
    <location>
        <begin position="177"/>
        <end position="194"/>
    </location>
</feature>
<evidence type="ECO:0000313" key="2">
    <source>
        <dbReference type="EMBL" id="KAF9531432.1"/>
    </source>
</evidence>
<protein>
    <submittedName>
        <fullName evidence="2">Uncharacterized protein</fullName>
    </submittedName>
</protein>